<dbReference type="InParanoid" id="E2BKJ8"/>
<accession>E2BKJ8</accession>
<dbReference type="AlphaFoldDB" id="E2BKJ8"/>
<dbReference type="OMA" id="VIHDARP"/>
<gene>
    <name evidence="1" type="ORF">EAI_16387</name>
</gene>
<name>E2BKJ8_HARSA</name>
<dbReference type="Proteomes" id="UP000008237">
    <property type="component" value="Unassembled WGS sequence"/>
</dbReference>
<proteinExistence type="predicted"/>
<evidence type="ECO:0000313" key="2">
    <source>
        <dbReference type="Proteomes" id="UP000008237"/>
    </source>
</evidence>
<protein>
    <submittedName>
        <fullName evidence="1">Uncharacterized protein</fullName>
    </submittedName>
</protein>
<evidence type="ECO:0000313" key="1">
    <source>
        <dbReference type="EMBL" id="EFN83785.1"/>
    </source>
</evidence>
<dbReference type="EMBL" id="GL448810">
    <property type="protein sequence ID" value="EFN83785.1"/>
    <property type="molecule type" value="Genomic_DNA"/>
</dbReference>
<organism evidence="2">
    <name type="scientific">Harpegnathos saltator</name>
    <name type="common">Jerdon's jumping ant</name>
    <dbReference type="NCBI Taxonomy" id="610380"/>
    <lineage>
        <taxon>Eukaryota</taxon>
        <taxon>Metazoa</taxon>
        <taxon>Ecdysozoa</taxon>
        <taxon>Arthropoda</taxon>
        <taxon>Hexapoda</taxon>
        <taxon>Insecta</taxon>
        <taxon>Pterygota</taxon>
        <taxon>Neoptera</taxon>
        <taxon>Endopterygota</taxon>
        <taxon>Hymenoptera</taxon>
        <taxon>Apocrita</taxon>
        <taxon>Aculeata</taxon>
        <taxon>Formicoidea</taxon>
        <taxon>Formicidae</taxon>
        <taxon>Ponerinae</taxon>
        <taxon>Ponerini</taxon>
        <taxon>Harpegnathos</taxon>
    </lineage>
</organism>
<sequence>MEQNITSEVIVLILACIFGSARCGILTPTVGKLVSEKVVESHSNNVVHASAPLLAAFRYPSVALVQPAAVLSKTSSSSAEKTIEAYGHSELHDAGALVAPLAKPLENVEQHVVLPAIAARESPYAVPVYYPAAYPQLVAAEKTVATYGHSVQHLARTEQKYHTSLKCIVKIK</sequence>
<dbReference type="OrthoDB" id="7548460at2759"/>
<keyword evidence="2" id="KW-1185">Reference proteome</keyword>
<reference evidence="1 2" key="1">
    <citation type="journal article" date="2010" name="Science">
        <title>Genomic comparison of the ants Camponotus floridanus and Harpegnathos saltator.</title>
        <authorList>
            <person name="Bonasio R."/>
            <person name="Zhang G."/>
            <person name="Ye C."/>
            <person name="Mutti N.S."/>
            <person name="Fang X."/>
            <person name="Qin N."/>
            <person name="Donahue G."/>
            <person name="Yang P."/>
            <person name="Li Q."/>
            <person name="Li C."/>
            <person name="Zhang P."/>
            <person name="Huang Z."/>
            <person name="Berger S.L."/>
            <person name="Reinberg D."/>
            <person name="Wang J."/>
            <person name="Liebig J."/>
        </authorList>
    </citation>
    <scope>NUCLEOTIDE SEQUENCE [LARGE SCALE GENOMIC DNA]</scope>
    <source>
        <strain evidence="1 2">R22 G/1</strain>
    </source>
</reference>